<protein>
    <submittedName>
        <fullName evidence="1">Uncharacterized protein</fullName>
    </submittedName>
</protein>
<reference evidence="1" key="1">
    <citation type="journal article" date="2020" name="Fungal Divers.">
        <title>Resolving the Mortierellaceae phylogeny through synthesis of multi-gene phylogenetics and phylogenomics.</title>
        <authorList>
            <person name="Vandepol N."/>
            <person name="Liber J."/>
            <person name="Desiro A."/>
            <person name="Na H."/>
            <person name="Kennedy M."/>
            <person name="Barry K."/>
            <person name="Grigoriev I.V."/>
            <person name="Miller A.N."/>
            <person name="O'Donnell K."/>
            <person name="Stajich J.E."/>
            <person name="Bonito G."/>
        </authorList>
    </citation>
    <scope>NUCLEOTIDE SEQUENCE</scope>
    <source>
        <strain evidence="1">KOD1015</strain>
    </source>
</reference>
<comment type="caution">
    <text evidence="1">The sequence shown here is derived from an EMBL/GenBank/DDBJ whole genome shotgun (WGS) entry which is preliminary data.</text>
</comment>
<accession>A0A9P6G421</accession>
<keyword evidence="2" id="KW-1185">Reference proteome</keyword>
<name>A0A9P6G421_9FUNG</name>
<dbReference type="Proteomes" id="UP000780801">
    <property type="component" value="Unassembled WGS sequence"/>
</dbReference>
<evidence type="ECO:0000313" key="2">
    <source>
        <dbReference type="Proteomes" id="UP000780801"/>
    </source>
</evidence>
<dbReference type="AlphaFoldDB" id="A0A9P6G421"/>
<organism evidence="1 2">
    <name type="scientific">Lunasporangiospora selenospora</name>
    <dbReference type="NCBI Taxonomy" id="979761"/>
    <lineage>
        <taxon>Eukaryota</taxon>
        <taxon>Fungi</taxon>
        <taxon>Fungi incertae sedis</taxon>
        <taxon>Mucoromycota</taxon>
        <taxon>Mortierellomycotina</taxon>
        <taxon>Mortierellomycetes</taxon>
        <taxon>Mortierellales</taxon>
        <taxon>Mortierellaceae</taxon>
        <taxon>Lunasporangiospora</taxon>
    </lineage>
</organism>
<dbReference type="EMBL" id="JAABOA010000111">
    <property type="protein sequence ID" value="KAF9585860.1"/>
    <property type="molecule type" value="Genomic_DNA"/>
</dbReference>
<proteinExistence type="predicted"/>
<gene>
    <name evidence="1" type="ORF">BGW38_000416</name>
</gene>
<dbReference type="OrthoDB" id="2447187at2759"/>
<feature type="non-terminal residue" evidence="1">
    <location>
        <position position="83"/>
    </location>
</feature>
<sequence length="83" mass="9563">MGRWIQQLRTSKYDHIKKAAANAQPMNQEHLDSYYRDRVVIENNITSLENSFKKLADLKQEFKYLSQDLGDSDNSVSLRAGDG</sequence>
<evidence type="ECO:0000313" key="1">
    <source>
        <dbReference type="EMBL" id="KAF9585860.1"/>
    </source>
</evidence>